<keyword evidence="1" id="KW-1133">Transmembrane helix</keyword>
<keyword evidence="3" id="KW-1185">Reference proteome</keyword>
<accession>A0A8C9PDH1</accession>
<organism evidence="2 3">
    <name type="scientific">Spermophilus dauricus</name>
    <name type="common">Daurian ground squirrel</name>
    <dbReference type="NCBI Taxonomy" id="99837"/>
    <lineage>
        <taxon>Eukaryota</taxon>
        <taxon>Metazoa</taxon>
        <taxon>Chordata</taxon>
        <taxon>Craniata</taxon>
        <taxon>Vertebrata</taxon>
        <taxon>Euteleostomi</taxon>
        <taxon>Mammalia</taxon>
        <taxon>Eutheria</taxon>
        <taxon>Euarchontoglires</taxon>
        <taxon>Glires</taxon>
        <taxon>Rodentia</taxon>
        <taxon>Sciuromorpha</taxon>
        <taxon>Sciuridae</taxon>
        <taxon>Xerinae</taxon>
        <taxon>Marmotini</taxon>
        <taxon>Spermophilus</taxon>
    </lineage>
</organism>
<evidence type="ECO:0000313" key="2">
    <source>
        <dbReference type="Ensembl" id="ENSSDAP00000006596.1"/>
    </source>
</evidence>
<dbReference type="AlphaFoldDB" id="A0A8C9PDH1"/>
<keyword evidence="1" id="KW-0812">Transmembrane</keyword>
<dbReference type="Proteomes" id="UP000694422">
    <property type="component" value="Unplaced"/>
</dbReference>
<name>A0A8C9PDH1_SPEDA</name>
<keyword evidence="1" id="KW-0472">Membrane</keyword>
<proteinExistence type="predicted"/>
<dbReference type="Ensembl" id="ENSSDAT00000007534.1">
    <property type="protein sequence ID" value="ENSSDAP00000006596.1"/>
    <property type="gene ID" value="ENSSDAG00000006099.1"/>
</dbReference>
<feature type="transmembrane region" description="Helical" evidence="1">
    <location>
        <begin position="17"/>
        <end position="38"/>
    </location>
</feature>
<evidence type="ECO:0000256" key="1">
    <source>
        <dbReference type="SAM" id="Phobius"/>
    </source>
</evidence>
<protein>
    <submittedName>
        <fullName evidence="2">Uncharacterized protein</fullName>
    </submittedName>
</protein>
<reference evidence="2" key="1">
    <citation type="submission" date="2025-05" db="UniProtKB">
        <authorList>
            <consortium name="Ensembl"/>
        </authorList>
    </citation>
    <scope>IDENTIFICATION</scope>
</reference>
<sequence length="69" mass="7446">VRALSVDWVVMTRVDTVASISICILVAGVLLSVCICPLKRKVEQNSSIHQIPVPRSSISGCCLLPLPLF</sequence>
<evidence type="ECO:0000313" key="3">
    <source>
        <dbReference type="Proteomes" id="UP000694422"/>
    </source>
</evidence>
<dbReference type="Ensembl" id="ENSSDAT00000020030.1">
    <property type="protein sequence ID" value="ENSSDAP00000017548.1"/>
    <property type="gene ID" value="ENSSDAG00000015986.1"/>
</dbReference>